<dbReference type="EMBL" id="CP006842">
    <property type="protein sequence ID" value="AHW63714.1"/>
    <property type="molecule type" value="Genomic_DNA"/>
</dbReference>
<feature type="signal peptide" evidence="1">
    <location>
        <begin position="1"/>
        <end position="25"/>
    </location>
</feature>
<keyword evidence="3" id="KW-1185">Reference proteome</keyword>
<dbReference type="KEGG" id="cgy:CGLY_06330"/>
<evidence type="ECO:0000313" key="3">
    <source>
        <dbReference type="Proteomes" id="UP000023703"/>
    </source>
</evidence>
<reference evidence="2 3" key="1">
    <citation type="journal article" date="2015" name="Int. J. Syst. Evol. Microbiol.">
        <title>Revisiting Corynebacterium glyciniphilum (ex Kubota et al., 1972) sp. nov., nom. rev., isolated from putrefied banana.</title>
        <authorList>
            <person name="Al-Dilaimi A."/>
            <person name="Bednarz H."/>
            <person name="Lomker A."/>
            <person name="Niehaus K."/>
            <person name="Kalinowski J."/>
            <person name="Ruckert C."/>
        </authorList>
    </citation>
    <scope>NUCLEOTIDE SEQUENCE [LARGE SCALE GENOMIC DNA]</scope>
    <source>
        <strain evidence="2">AJ 3170</strain>
    </source>
</reference>
<proteinExistence type="predicted"/>
<protein>
    <submittedName>
        <fullName evidence="2">Putative two-component system, sensory histidine kinase</fullName>
    </submittedName>
</protein>
<dbReference type="AlphaFoldDB" id="X5DR22"/>
<dbReference type="Proteomes" id="UP000023703">
    <property type="component" value="Chromosome"/>
</dbReference>
<evidence type="ECO:0000256" key="1">
    <source>
        <dbReference type="SAM" id="SignalP"/>
    </source>
</evidence>
<dbReference type="STRING" id="1404245.CGLY_06330"/>
<dbReference type="OrthoDB" id="4406657at2"/>
<gene>
    <name evidence="2" type="ORF">CGLY_06330</name>
</gene>
<keyword evidence="1" id="KW-0732">Signal</keyword>
<dbReference type="GO" id="GO:0016301">
    <property type="term" value="F:kinase activity"/>
    <property type="evidence" value="ECO:0007669"/>
    <property type="project" value="UniProtKB-KW"/>
</dbReference>
<dbReference type="RefSeq" id="WP_038547535.1">
    <property type="nucleotide sequence ID" value="NZ_CP006842.1"/>
</dbReference>
<dbReference type="eggNOG" id="ENOG5031VTM">
    <property type="taxonomic scope" value="Bacteria"/>
</dbReference>
<organism evidence="2 3">
    <name type="scientific">Corynebacterium glyciniphilum AJ 3170</name>
    <dbReference type="NCBI Taxonomy" id="1404245"/>
    <lineage>
        <taxon>Bacteria</taxon>
        <taxon>Bacillati</taxon>
        <taxon>Actinomycetota</taxon>
        <taxon>Actinomycetes</taxon>
        <taxon>Mycobacteriales</taxon>
        <taxon>Corynebacteriaceae</taxon>
        <taxon>Corynebacterium</taxon>
    </lineage>
</organism>
<evidence type="ECO:0000313" key="2">
    <source>
        <dbReference type="EMBL" id="AHW63714.1"/>
    </source>
</evidence>
<accession>X5DR22</accession>
<name>X5DR22_9CORY</name>
<sequence length="165" mass="16457">MSSSRSFPRRLLAGVAALAASTALAVGLASPAQGQEGRPLAVYQIPALGLHVSGLVVPGPYFASVVARATVTPGEVNISAPADPTICSGSAAGSHVTVNYLNLTTGKAGEVTVKPCPTYLDPTPLNVNEKTGSGQIAVSIRVTNSAMSPNAGQPSLPGAGTFHAP</sequence>
<dbReference type="HOGENOM" id="CLU_1640272_0_0_11"/>
<keyword evidence="2" id="KW-0808">Transferase</keyword>
<keyword evidence="2" id="KW-0418">Kinase</keyword>
<feature type="chain" id="PRO_5038987569" evidence="1">
    <location>
        <begin position="26"/>
        <end position="165"/>
    </location>
</feature>